<gene>
    <name evidence="1" type="ORF">AR1Y2_0381</name>
</gene>
<evidence type="ECO:0000313" key="1">
    <source>
        <dbReference type="EMBL" id="QCP33835.1"/>
    </source>
</evidence>
<organism evidence="1 2">
    <name type="scientific">Anaerostipes rhamnosivorans</name>
    <dbReference type="NCBI Taxonomy" id="1229621"/>
    <lineage>
        <taxon>Bacteria</taxon>
        <taxon>Bacillati</taxon>
        <taxon>Bacillota</taxon>
        <taxon>Clostridia</taxon>
        <taxon>Lachnospirales</taxon>
        <taxon>Lachnospiraceae</taxon>
        <taxon>Anaerostipes</taxon>
    </lineage>
</organism>
<accession>A0A4P8IB43</accession>
<dbReference type="EMBL" id="CP040058">
    <property type="protein sequence ID" value="QCP33835.1"/>
    <property type="molecule type" value="Genomic_DNA"/>
</dbReference>
<reference evidence="1 2" key="1">
    <citation type="submission" date="2019-05" db="EMBL/GenBank/DDBJ databases">
        <title>Complete genome sequencing of Anaerostipes rhamnosivorans.</title>
        <authorList>
            <person name="Bui T.P.N."/>
            <person name="de Vos W.M."/>
        </authorList>
    </citation>
    <scope>NUCLEOTIDE SEQUENCE [LARGE SCALE GENOMIC DNA]</scope>
    <source>
        <strain evidence="1 2">1y2</strain>
    </source>
</reference>
<name>A0A4P8IB43_9FIRM</name>
<evidence type="ECO:0000313" key="2">
    <source>
        <dbReference type="Proteomes" id="UP000298653"/>
    </source>
</evidence>
<dbReference type="KEGG" id="arf:AR1Y2_0381"/>
<sequence length="67" mass="7755">MSESKSKILVYDFQGNYVKTLQLPYSSTGYDYISINKNKLYIDCANGDTYEYDGTELTKCKKKIYLS</sequence>
<dbReference type="AlphaFoldDB" id="A0A4P8IB43"/>
<dbReference type="Proteomes" id="UP000298653">
    <property type="component" value="Chromosome"/>
</dbReference>
<protein>
    <submittedName>
        <fullName evidence="1">Uncharacterized protein</fullName>
    </submittedName>
</protein>
<proteinExistence type="predicted"/>
<keyword evidence="2" id="KW-1185">Reference proteome</keyword>